<gene>
    <name evidence="2" type="ORF">COT02_02110</name>
</gene>
<feature type="transmembrane region" description="Helical" evidence="1">
    <location>
        <begin position="420"/>
        <end position="440"/>
    </location>
</feature>
<evidence type="ECO:0000256" key="1">
    <source>
        <dbReference type="SAM" id="Phobius"/>
    </source>
</evidence>
<dbReference type="GO" id="GO:0046872">
    <property type="term" value="F:metal ion binding"/>
    <property type="evidence" value="ECO:0007669"/>
    <property type="project" value="InterPro"/>
</dbReference>
<reference evidence="3" key="1">
    <citation type="submission" date="2017-09" db="EMBL/GenBank/DDBJ databases">
        <title>Depth-based differentiation of microbial function through sediment-hosted aquifers and enrichment of novel symbionts in the deep terrestrial subsurface.</title>
        <authorList>
            <person name="Probst A.J."/>
            <person name="Ladd B."/>
            <person name="Jarett J.K."/>
            <person name="Geller-Mcgrath D.E."/>
            <person name="Sieber C.M.K."/>
            <person name="Emerson J.B."/>
            <person name="Anantharaman K."/>
            <person name="Thomas B.C."/>
            <person name="Malmstrom R."/>
            <person name="Stieglmeier M."/>
            <person name="Klingl A."/>
            <person name="Woyke T."/>
            <person name="Ryan C.M."/>
            <person name="Banfield J.F."/>
        </authorList>
    </citation>
    <scope>NUCLEOTIDE SEQUENCE [LARGE SCALE GENOMIC DNA]</scope>
</reference>
<evidence type="ECO:0000313" key="3">
    <source>
        <dbReference type="Proteomes" id="UP000230184"/>
    </source>
</evidence>
<dbReference type="SUPFAM" id="SSF49363">
    <property type="entry name" value="Purple acid phosphatase, N-terminal domain"/>
    <property type="match status" value="1"/>
</dbReference>
<proteinExistence type="predicted"/>
<dbReference type="EMBL" id="PEWY01000057">
    <property type="protein sequence ID" value="PIU37247.1"/>
    <property type="molecule type" value="Genomic_DNA"/>
</dbReference>
<dbReference type="Gene3D" id="2.60.40.380">
    <property type="entry name" value="Purple acid phosphatase-like, N-terminal"/>
    <property type="match status" value="1"/>
</dbReference>
<protein>
    <recommendedName>
        <fullName evidence="4">Bacterial Ig-like domain-containing protein</fullName>
    </recommendedName>
</protein>
<dbReference type="InterPro" id="IPR013783">
    <property type="entry name" value="Ig-like_fold"/>
</dbReference>
<dbReference type="InterPro" id="IPR008963">
    <property type="entry name" value="Purple_acid_Pase-like_N"/>
</dbReference>
<keyword evidence="1" id="KW-0812">Transmembrane</keyword>
<keyword evidence="1" id="KW-1133">Transmembrane helix</keyword>
<feature type="transmembrane region" description="Helical" evidence="1">
    <location>
        <begin position="14"/>
        <end position="35"/>
    </location>
</feature>
<dbReference type="AlphaFoldDB" id="A0A2M6YUQ8"/>
<sequence>MIYSDLYVHNENKLPTVVGFLFVLFVTIFFSRLFLDSAGPSKATLKVAKRVEVVNLSPTQVSIFWQTDKQESGWVIYGEMNNLENKIIFDEKDINNLGQKKGKYIVHLATLKELIPGKKYFFKIVTDNNQIIVQPDGKSFSFITPQGGPNGLQNISPAFGKILQSNSVNPLINSYIILSIKDSYPLLTQIKSEGDGSWLIPLNQLYKKDSQNIQTISDKDKIIIEVLTNNGEGLTITTVKSKISPLTQTIVFVKDKNYSFLEEDNVLSATTDLSSININQTEITYPKEGSLIPGSIPLIKGTATPSVKIEVTVNSKKTYSAITSSDSKGNWSYLLPENLELGPHVIIIKTKDISGKEIMITRKFTIIAQQGNEGRVLGTATGSATITPTDIITYTPIPTTASTLVPSAVPTELKRAGNSFAGTIFGSLSLIIIGGGILLAF</sequence>
<comment type="caution">
    <text evidence="2">The sequence shown here is derived from an EMBL/GenBank/DDBJ whole genome shotgun (WGS) entry which is preliminary data.</text>
</comment>
<name>A0A2M6YUQ8_9BACT</name>
<dbReference type="GO" id="GO:0003993">
    <property type="term" value="F:acid phosphatase activity"/>
    <property type="evidence" value="ECO:0007669"/>
    <property type="project" value="InterPro"/>
</dbReference>
<dbReference type="Gene3D" id="2.60.40.10">
    <property type="entry name" value="Immunoglobulins"/>
    <property type="match status" value="1"/>
</dbReference>
<keyword evidence="1" id="KW-0472">Membrane</keyword>
<dbReference type="Proteomes" id="UP000230184">
    <property type="component" value="Unassembled WGS sequence"/>
</dbReference>
<evidence type="ECO:0008006" key="4">
    <source>
        <dbReference type="Google" id="ProtNLM"/>
    </source>
</evidence>
<accession>A0A2M6YUQ8</accession>
<organism evidence="2 3">
    <name type="scientific">Candidatus Roizmanbacteria bacterium CG07_land_8_20_14_0_80_34_15</name>
    <dbReference type="NCBI Taxonomy" id="1974849"/>
    <lineage>
        <taxon>Bacteria</taxon>
        <taxon>Candidatus Roizmaniibacteriota</taxon>
    </lineage>
</organism>
<evidence type="ECO:0000313" key="2">
    <source>
        <dbReference type="EMBL" id="PIU37247.1"/>
    </source>
</evidence>